<dbReference type="EMBL" id="BOMG01000094">
    <property type="protein sequence ID" value="GID59199.1"/>
    <property type="molecule type" value="Genomic_DNA"/>
</dbReference>
<dbReference type="Proteomes" id="UP000612282">
    <property type="component" value="Unassembled WGS sequence"/>
</dbReference>
<proteinExistence type="predicted"/>
<name>A0ABQ3XL07_9ACTN</name>
<evidence type="ECO:0000313" key="1">
    <source>
        <dbReference type="EMBL" id="GID59199.1"/>
    </source>
</evidence>
<keyword evidence="2" id="KW-1185">Reference proteome</keyword>
<protein>
    <submittedName>
        <fullName evidence="1">Uncharacterized protein</fullName>
    </submittedName>
</protein>
<accession>A0ABQ3XL07</accession>
<evidence type="ECO:0000313" key="2">
    <source>
        <dbReference type="Proteomes" id="UP000612282"/>
    </source>
</evidence>
<gene>
    <name evidence="1" type="ORF">Aco03nite_076030</name>
</gene>
<reference evidence="1 2" key="1">
    <citation type="submission" date="2021-01" db="EMBL/GenBank/DDBJ databases">
        <title>Whole genome shotgun sequence of Actinoplanes couchii NBRC 106145.</title>
        <authorList>
            <person name="Komaki H."/>
            <person name="Tamura T."/>
        </authorList>
    </citation>
    <scope>NUCLEOTIDE SEQUENCE [LARGE SCALE GENOMIC DNA]</scope>
    <source>
        <strain evidence="1 2">NBRC 106145</strain>
    </source>
</reference>
<dbReference type="RefSeq" id="WP_203805029.1">
    <property type="nucleotide sequence ID" value="NZ_BAAAQE010000094.1"/>
</dbReference>
<organism evidence="1 2">
    <name type="scientific">Actinoplanes couchii</name>
    <dbReference type="NCBI Taxonomy" id="403638"/>
    <lineage>
        <taxon>Bacteria</taxon>
        <taxon>Bacillati</taxon>
        <taxon>Actinomycetota</taxon>
        <taxon>Actinomycetes</taxon>
        <taxon>Micromonosporales</taxon>
        <taxon>Micromonosporaceae</taxon>
        <taxon>Actinoplanes</taxon>
    </lineage>
</organism>
<comment type="caution">
    <text evidence="1">The sequence shown here is derived from an EMBL/GenBank/DDBJ whole genome shotgun (WGS) entry which is preliminary data.</text>
</comment>
<sequence>MFALLSGRTAAVVMSFGVAAGLAAFAPLGGGAAAFAGSSTAFAGNRATFAGSPATFAESPAIGRARAAIVETETQRGGIGASVADLVALIKNRHPVVDSTTVTWTGTDTNVVFTGTARFLGASAGP</sequence>